<dbReference type="EC" id="5.1.99.3" evidence="2"/>
<reference evidence="2 3" key="1">
    <citation type="submission" date="2023-07" db="EMBL/GenBank/DDBJ databases">
        <title>Genomic Encyclopedia of Type Strains, Phase IV (KMG-IV): sequencing the most valuable type-strain genomes for metagenomic binning, comparative biology and taxonomic classification.</title>
        <authorList>
            <person name="Goeker M."/>
        </authorList>
    </citation>
    <scope>NUCLEOTIDE SEQUENCE [LARGE SCALE GENOMIC DNA]</scope>
    <source>
        <strain evidence="2 3">DSM 15561</strain>
    </source>
</reference>
<dbReference type="PANTHER" id="PTHR28047:SF5">
    <property type="entry name" value="PROTEIN DCG1"/>
    <property type="match status" value="1"/>
</dbReference>
<dbReference type="RefSeq" id="WP_306891118.1">
    <property type="nucleotide sequence ID" value="NZ_JAUSVR010000012.1"/>
</dbReference>
<dbReference type="EMBL" id="JAUSVR010000012">
    <property type="protein sequence ID" value="MDQ0512439.1"/>
    <property type="molecule type" value="Genomic_DNA"/>
</dbReference>
<dbReference type="Gene3D" id="3.40.50.12500">
    <property type="match status" value="1"/>
</dbReference>
<name>A0ABU0LUV3_9HYPH</name>
<organism evidence="2 3">
    <name type="scientific">Ancylobacter amanitiformis</name>
    <dbReference type="NCBI Taxonomy" id="217069"/>
    <lineage>
        <taxon>Bacteria</taxon>
        <taxon>Pseudomonadati</taxon>
        <taxon>Pseudomonadota</taxon>
        <taxon>Alphaproteobacteria</taxon>
        <taxon>Hyphomicrobiales</taxon>
        <taxon>Xanthobacteraceae</taxon>
        <taxon>Ancylobacter</taxon>
    </lineage>
</organism>
<comment type="caution">
    <text evidence="2">The sequence shown here is derived from an EMBL/GenBank/DDBJ whole genome shotgun (WGS) entry which is preliminary data.</text>
</comment>
<evidence type="ECO:0000313" key="3">
    <source>
        <dbReference type="Proteomes" id="UP001235094"/>
    </source>
</evidence>
<evidence type="ECO:0000313" key="2">
    <source>
        <dbReference type="EMBL" id="MDQ0512439.1"/>
    </source>
</evidence>
<dbReference type="Proteomes" id="UP001235094">
    <property type="component" value="Unassembled WGS sequence"/>
</dbReference>
<accession>A0ABU0LUV3</accession>
<gene>
    <name evidence="2" type="ORF">QOZ99_003344</name>
</gene>
<keyword evidence="3" id="KW-1185">Reference proteome</keyword>
<keyword evidence="2" id="KW-0413">Isomerase</keyword>
<dbReference type="Pfam" id="PF01177">
    <property type="entry name" value="Asp_Glu_race"/>
    <property type="match status" value="1"/>
</dbReference>
<protein>
    <submittedName>
        <fullName evidence="2">Allantoin racemase</fullName>
        <ecNumber evidence="2">5.1.99.3</ecNumber>
    </submittedName>
</protein>
<evidence type="ECO:0000256" key="1">
    <source>
        <dbReference type="ARBA" id="ARBA00038414"/>
    </source>
</evidence>
<dbReference type="InterPro" id="IPR052186">
    <property type="entry name" value="Hydantoin_racemase-like"/>
</dbReference>
<comment type="similarity">
    <text evidence="1">Belongs to the HyuE racemase family.</text>
</comment>
<dbReference type="InterPro" id="IPR053714">
    <property type="entry name" value="Iso_Racemase_Enz_sf"/>
</dbReference>
<dbReference type="PANTHER" id="PTHR28047">
    <property type="entry name" value="PROTEIN DCG1"/>
    <property type="match status" value="1"/>
</dbReference>
<sequence>MISAHLPPEEARATRLLIVNPNTNPRVTANIRAEIARVILPSTQARVVNPPEGPFSIETEADRHAAETHVLALLRGSLAARHQAYVLAAFDDIALARARAFLRVPVVGAVEAGIAAARTLACRFTVVTTVASALPGIHRQFERYGVAQMATARAAGIGVAEAAAGGGVAMERLLETIARAVTKDGADAILLGSGGLTGSAERLRPHVHVPIIDAVLAAAKLAEALAALAPREPIDEPMPG</sequence>
<proteinExistence type="inferred from homology"/>
<dbReference type="InterPro" id="IPR015942">
    <property type="entry name" value="Asp/Glu/hydantoin_racemase"/>
</dbReference>
<dbReference type="GO" id="GO:0047653">
    <property type="term" value="F:allantoin racemase activity"/>
    <property type="evidence" value="ECO:0007669"/>
    <property type="project" value="UniProtKB-EC"/>
</dbReference>